<dbReference type="EMBL" id="JANFNG010000041">
    <property type="protein sequence ID" value="MCQ4084769.1"/>
    <property type="molecule type" value="Genomic_DNA"/>
</dbReference>
<proteinExistence type="predicted"/>
<keyword evidence="2" id="KW-1185">Reference proteome</keyword>
<organism evidence="1 2">
    <name type="scientific">Streptomyces humicola</name>
    <dbReference type="NCBI Taxonomy" id="2953240"/>
    <lineage>
        <taxon>Bacteria</taxon>
        <taxon>Bacillati</taxon>
        <taxon>Actinomycetota</taxon>
        <taxon>Actinomycetes</taxon>
        <taxon>Kitasatosporales</taxon>
        <taxon>Streptomycetaceae</taxon>
        <taxon>Streptomyces</taxon>
    </lineage>
</organism>
<comment type="caution">
    <text evidence="1">The sequence shown here is derived from an EMBL/GenBank/DDBJ whole genome shotgun (WGS) entry which is preliminary data.</text>
</comment>
<accession>A0ABT1Q4C3</accession>
<sequence>MAYVEGPSTGSLLDDPILVNKNQLAYDLVRAAALSPEASLALVESAMEDFRG</sequence>
<reference evidence="1" key="1">
    <citation type="submission" date="2022-06" db="EMBL/GenBank/DDBJ databases">
        <title>Draft genome sequence of Streptomyces sp. RB6PN25 isolated from peat swamp forest in Thailand.</title>
        <authorList>
            <person name="Duangmal K."/>
            <person name="Klaysubun C."/>
        </authorList>
    </citation>
    <scope>NUCLEOTIDE SEQUENCE</scope>
    <source>
        <strain evidence="1">RB6PN25</strain>
    </source>
</reference>
<gene>
    <name evidence="1" type="ORF">NGB36_30410</name>
</gene>
<name>A0ABT1Q4C3_9ACTN</name>
<protein>
    <submittedName>
        <fullName evidence="1">DUF5753 domain-containing protein</fullName>
    </submittedName>
</protein>
<evidence type="ECO:0000313" key="1">
    <source>
        <dbReference type="EMBL" id="MCQ4084769.1"/>
    </source>
</evidence>
<evidence type="ECO:0000313" key="2">
    <source>
        <dbReference type="Proteomes" id="UP001057702"/>
    </source>
</evidence>
<dbReference type="Proteomes" id="UP001057702">
    <property type="component" value="Unassembled WGS sequence"/>
</dbReference>